<proteinExistence type="predicted"/>
<dbReference type="PANTHER" id="PTHR34387:SF2">
    <property type="entry name" value="SLR1258 PROTEIN"/>
    <property type="match status" value="1"/>
</dbReference>
<dbReference type="Pfam" id="PF04402">
    <property type="entry name" value="SIMPL"/>
    <property type="match status" value="1"/>
</dbReference>
<dbReference type="EMBL" id="BOMG01000036">
    <property type="protein sequence ID" value="GID54067.1"/>
    <property type="molecule type" value="Genomic_DNA"/>
</dbReference>
<dbReference type="PANTHER" id="PTHR34387">
    <property type="entry name" value="SLR1258 PROTEIN"/>
    <property type="match status" value="1"/>
</dbReference>
<gene>
    <name evidence="1" type="ORF">Aco03nite_024710</name>
</gene>
<evidence type="ECO:0000313" key="1">
    <source>
        <dbReference type="EMBL" id="GID54067.1"/>
    </source>
</evidence>
<evidence type="ECO:0008006" key="3">
    <source>
        <dbReference type="Google" id="ProtNLM"/>
    </source>
</evidence>
<dbReference type="Gene3D" id="3.30.70.2970">
    <property type="entry name" value="Protein of unknown function (DUF541), domain 2"/>
    <property type="match status" value="1"/>
</dbReference>
<keyword evidence="2" id="KW-1185">Reference proteome</keyword>
<name>A0ABQ3X6C6_9ACTN</name>
<dbReference type="InterPro" id="IPR007497">
    <property type="entry name" value="SIMPL/DUF541"/>
</dbReference>
<evidence type="ECO:0000313" key="2">
    <source>
        <dbReference type="Proteomes" id="UP000612282"/>
    </source>
</evidence>
<dbReference type="InterPro" id="IPR052022">
    <property type="entry name" value="26kDa_periplasmic_antigen"/>
</dbReference>
<reference evidence="1 2" key="1">
    <citation type="submission" date="2021-01" db="EMBL/GenBank/DDBJ databases">
        <title>Whole genome shotgun sequence of Actinoplanes couchii NBRC 106145.</title>
        <authorList>
            <person name="Komaki H."/>
            <person name="Tamura T."/>
        </authorList>
    </citation>
    <scope>NUCLEOTIDE SEQUENCE [LARGE SCALE GENOMIC DNA]</scope>
    <source>
        <strain evidence="1 2">NBRC 106145</strain>
    </source>
</reference>
<protein>
    <recommendedName>
        <fullName evidence="3">DUF541 domain-containing protein</fullName>
    </recommendedName>
</protein>
<dbReference type="Proteomes" id="UP000612282">
    <property type="component" value="Unassembled WGS sequence"/>
</dbReference>
<comment type="caution">
    <text evidence="1">The sequence shown here is derived from an EMBL/GenBank/DDBJ whole genome shotgun (WGS) entry which is preliminary data.</text>
</comment>
<accession>A0ABQ3X6C6</accession>
<dbReference type="Gene3D" id="3.30.110.170">
    <property type="entry name" value="Protein of unknown function (DUF541), domain 1"/>
    <property type="match status" value="1"/>
</dbReference>
<organism evidence="1 2">
    <name type="scientific">Actinoplanes couchii</name>
    <dbReference type="NCBI Taxonomy" id="403638"/>
    <lineage>
        <taxon>Bacteria</taxon>
        <taxon>Bacillati</taxon>
        <taxon>Actinomycetota</taxon>
        <taxon>Actinomycetes</taxon>
        <taxon>Micromonosporales</taxon>
        <taxon>Micromonosporaceae</taxon>
        <taxon>Actinoplanes</taxon>
    </lineage>
</organism>
<sequence>MPAVDQTIVSVHGEARREVPPEQAQFSVSVNATDKDKTAVVTRLTRRAAEVDQLLDRFGTAVERRETTGIQVHPEFKRRSEKAVAYSGSVTTTVTVTDFDPLGELLAQLATGDLTSVSGPWWQLRPGSRAGADVRREAVADALDRAREYAAAVGSEVDRIIEIADADTGGHRPMMRAVAFDMAEASGDAAPAFDLHPQEQGVEARVLLRVTITEPTVLAPISASSSPS</sequence>